<dbReference type="SUPFAM" id="SSF117281">
    <property type="entry name" value="Kelch motif"/>
    <property type="match status" value="1"/>
</dbReference>
<dbReference type="Proteomes" id="UP000008461">
    <property type="component" value="Chromosome"/>
</dbReference>
<dbReference type="PANTHER" id="PTHR45632:SF14">
    <property type="entry name" value="KELCH-LIKE PROTEIN 33"/>
    <property type="match status" value="1"/>
</dbReference>
<name>F4KWA9_HALH1</name>
<reference evidence="1 2" key="1">
    <citation type="journal article" date="2011" name="Stand. Genomic Sci.">
        <title>Complete genome sequence of Haliscomenobacter hydrossis type strain (O).</title>
        <authorList>
            <consortium name="US DOE Joint Genome Institute (JGI-PGF)"/>
            <person name="Daligault H."/>
            <person name="Lapidus A."/>
            <person name="Zeytun A."/>
            <person name="Nolan M."/>
            <person name="Lucas S."/>
            <person name="Del Rio T.G."/>
            <person name="Tice H."/>
            <person name="Cheng J.F."/>
            <person name="Tapia R."/>
            <person name="Han C."/>
            <person name="Goodwin L."/>
            <person name="Pitluck S."/>
            <person name="Liolios K."/>
            <person name="Pagani I."/>
            <person name="Ivanova N."/>
            <person name="Huntemann M."/>
            <person name="Mavromatis K."/>
            <person name="Mikhailova N."/>
            <person name="Pati A."/>
            <person name="Chen A."/>
            <person name="Palaniappan K."/>
            <person name="Land M."/>
            <person name="Hauser L."/>
            <person name="Brambilla E.M."/>
            <person name="Rohde M."/>
            <person name="Verbarg S."/>
            <person name="Goker M."/>
            <person name="Bristow J."/>
            <person name="Eisen J.A."/>
            <person name="Markowitz V."/>
            <person name="Hugenholtz P."/>
            <person name="Kyrpides N.C."/>
            <person name="Klenk H.P."/>
            <person name="Woyke T."/>
        </authorList>
    </citation>
    <scope>NUCLEOTIDE SEQUENCE [LARGE SCALE GENOMIC DNA]</scope>
    <source>
        <strain evidence="2">ATCC 27775 / DSM 1100 / LMG 10767 / O</strain>
    </source>
</reference>
<dbReference type="RefSeq" id="WP_013763851.1">
    <property type="nucleotide sequence ID" value="NC_015510.1"/>
</dbReference>
<reference key="2">
    <citation type="submission" date="2011-04" db="EMBL/GenBank/DDBJ databases">
        <title>Complete sequence of chromosome of Haliscomenobacter hydrossis DSM 1100.</title>
        <authorList>
            <consortium name="US DOE Joint Genome Institute (JGI-PGF)"/>
            <person name="Lucas S."/>
            <person name="Han J."/>
            <person name="Lapidus A."/>
            <person name="Bruce D."/>
            <person name="Goodwin L."/>
            <person name="Pitluck S."/>
            <person name="Peters L."/>
            <person name="Kyrpides N."/>
            <person name="Mavromatis K."/>
            <person name="Ivanova N."/>
            <person name="Ovchinnikova G."/>
            <person name="Pagani I."/>
            <person name="Daligault H."/>
            <person name="Detter J.C."/>
            <person name="Han C."/>
            <person name="Land M."/>
            <person name="Hauser L."/>
            <person name="Markowitz V."/>
            <person name="Cheng J.-F."/>
            <person name="Hugenholtz P."/>
            <person name="Woyke T."/>
            <person name="Wu D."/>
            <person name="Verbarg S."/>
            <person name="Frueling A."/>
            <person name="Brambilla E."/>
            <person name="Klenk H.-P."/>
            <person name="Eisen J.A."/>
        </authorList>
    </citation>
    <scope>NUCLEOTIDE SEQUENCE</scope>
    <source>
        <strain>DSM 1100</strain>
    </source>
</reference>
<sequence length="354" mass="38829">MFYQPTLTRFPWSTLLLLLLSLGLGLSSCNLDDDDDEDPLGDWEQIKSGFPGVGRNAAVSFTIDNITYVGLGFDEDGERLSDFWAYNPELGYWDNLGRLSTDSNARFPGTGRNGAVAFALNGKGYVGLGDNDQDYQADFYEYNPGTRSWRKLADFPGGARRGAVAFVIGDKAYVGTGYNDNYLVDFWSYSPTSDTWEPVRDFGGSKREAATAAVFNGKAYVGFGNNNGIAQKNLYVFDPQQNSWAEIESLDDDDEDQENLEARISASAFVLGNRIFFFGGSTGGYYQGDIWAYDPALDTWTEHTALTDDCGSARATTIAFAHNGVGYVTTGTGGAGRFDDLWIFSPDVEQVDCD</sequence>
<dbReference type="EMBL" id="CP002691">
    <property type="protein sequence ID" value="AEE49297.1"/>
    <property type="molecule type" value="Genomic_DNA"/>
</dbReference>
<dbReference type="InterPro" id="IPR011043">
    <property type="entry name" value="Gal_Oxase/kelch_b-propeller"/>
</dbReference>
<evidence type="ECO:0000313" key="2">
    <source>
        <dbReference type="Proteomes" id="UP000008461"/>
    </source>
</evidence>
<dbReference type="KEGG" id="hhy:Halhy_1402"/>
<protein>
    <submittedName>
        <fullName evidence="1">Kelch repeat type 2-containing protein</fullName>
    </submittedName>
</protein>
<accession>F4KWA9</accession>
<evidence type="ECO:0000313" key="1">
    <source>
        <dbReference type="EMBL" id="AEE49297.1"/>
    </source>
</evidence>
<dbReference type="PANTHER" id="PTHR45632">
    <property type="entry name" value="LD33804P"/>
    <property type="match status" value="1"/>
</dbReference>
<dbReference type="OrthoDB" id="103335at2"/>
<dbReference type="eggNOG" id="COG3055">
    <property type="taxonomic scope" value="Bacteria"/>
</dbReference>
<dbReference type="HOGENOM" id="CLU_054483_0_0_10"/>
<dbReference type="AlphaFoldDB" id="F4KWA9"/>
<gene>
    <name evidence="1" type="ordered locus">Halhy_1402</name>
</gene>
<dbReference type="InterPro" id="IPR006652">
    <property type="entry name" value="Kelch_1"/>
</dbReference>
<organism evidence="1 2">
    <name type="scientific">Haliscomenobacter hydrossis (strain ATCC 27775 / DSM 1100 / LMG 10767 / O)</name>
    <dbReference type="NCBI Taxonomy" id="760192"/>
    <lineage>
        <taxon>Bacteria</taxon>
        <taxon>Pseudomonadati</taxon>
        <taxon>Bacteroidota</taxon>
        <taxon>Saprospiria</taxon>
        <taxon>Saprospirales</taxon>
        <taxon>Haliscomenobacteraceae</taxon>
        <taxon>Haliscomenobacter</taxon>
    </lineage>
</organism>
<proteinExistence type="predicted"/>
<dbReference type="InterPro" id="IPR015915">
    <property type="entry name" value="Kelch-typ_b-propeller"/>
</dbReference>
<dbReference type="SUPFAM" id="SSF50965">
    <property type="entry name" value="Galactose oxidase, central domain"/>
    <property type="match status" value="1"/>
</dbReference>
<dbReference type="Pfam" id="PF24681">
    <property type="entry name" value="Kelch_KLHDC2_KLHL20_DRC7"/>
    <property type="match status" value="1"/>
</dbReference>
<dbReference type="Gene3D" id="2.120.10.80">
    <property type="entry name" value="Kelch-type beta propeller"/>
    <property type="match status" value="2"/>
</dbReference>
<dbReference type="Pfam" id="PF01344">
    <property type="entry name" value="Kelch_1"/>
    <property type="match status" value="1"/>
</dbReference>
<keyword evidence="2" id="KW-1185">Reference proteome</keyword>
<dbReference type="STRING" id="760192.Halhy_1402"/>